<dbReference type="GO" id="GO:0033856">
    <property type="term" value="F:pyridoxine 5'-phosphate synthase activity"/>
    <property type="evidence" value="ECO:0007669"/>
    <property type="project" value="UniProtKB-UniRule"/>
</dbReference>
<proteinExistence type="inferred from homology"/>
<dbReference type="Pfam" id="PF03740">
    <property type="entry name" value="PdxJ"/>
    <property type="match status" value="1"/>
</dbReference>
<feature type="active site" description="Proton acceptor" evidence="4">
    <location>
        <position position="70"/>
    </location>
</feature>
<feature type="binding site" evidence="4">
    <location>
        <position position="45"/>
    </location>
    <ligand>
        <name>1-deoxy-D-xylulose 5-phosphate</name>
        <dbReference type="ChEBI" id="CHEBI:57792"/>
    </ligand>
</feature>
<evidence type="ECO:0000256" key="2">
    <source>
        <dbReference type="ARBA" id="ARBA00022679"/>
    </source>
</evidence>
<organism evidence="6 7">
    <name type="scientific">Chroococcidiopsis cubana SAG 39.79</name>
    <dbReference type="NCBI Taxonomy" id="388085"/>
    <lineage>
        <taxon>Bacteria</taxon>
        <taxon>Bacillati</taxon>
        <taxon>Cyanobacteriota</taxon>
        <taxon>Cyanophyceae</taxon>
        <taxon>Chroococcidiopsidales</taxon>
        <taxon>Chroococcidiopsidaceae</taxon>
        <taxon>Chroococcidiopsis</taxon>
    </lineage>
</organism>
<feature type="active site" description="Proton acceptor" evidence="4">
    <location>
        <position position="43"/>
    </location>
</feature>
<comment type="caution">
    <text evidence="6">The sequence shown here is derived from an EMBL/GenBank/DDBJ whole genome shotgun (WGS) entry which is preliminary data.</text>
</comment>
<dbReference type="Proteomes" id="UP000282574">
    <property type="component" value="Unassembled WGS sequence"/>
</dbReference>
<name>A0AB37UHP6_9CYAN</name>
<accession>A0AB37UHP6</accession>
<protein>
    <recommendedName>
        <fullName evidence="4 5">Pyridoxine 5'-phosphate synthase</fullName>
        <shortName evidence="4">PNP synthase</shortName>
        <ecNumber evidence="4 5">2.6.99.2</ecNumber>
    </recommendedName>
</protein>
<keyword evidence="1 4" id="KW-0963">Cytoplasm</keyword>
<comment type="pathway">
    <text evidence="4">Cofactor biosynthesis; pyridoxine 5'-phosphate biosynthesis; pyridoxine 5'-phosphate from D-erythrose 4-phosphate: step 5/5.</text>
</comment>
<feature type="binding site" evidence="4">
    <location>
        <position position="101"/>
    </location>
    <ligand>
        <name>1-deoxy-D-xylulose 5-phosphate</name>
        <dbReference type="ChEBI" id="CHEBI:57792"/>
    </ligand>
</feature>
<dbReference type="Gene3D" id="3.20.20.70">
    <property type="entry name" value="Aldolase class I"/>
    <property type="match status" value="1"/>
</dbReference>
<evidence type="ECO:0000256" key="4">
    <source>
        <dbReference type="HAMAP-Rule" id="MF_00279"/>
    </source>
</evidence>
<comment type="function">
    <text evidence="4">Catalyzes the complicated ring closure reaction between the two acyclic compounds 1-deoxy-D-xylulose-5-phosphate (DXP) and 3-amino-2-oxopropyl phosphate (1-amino-acetone-3-phosphate or AAP) to form pyridoxine 5'-phosphate (PNP) and inorganic phosphate.</text>
</comment>
<feature type="binding site" evidence="4">
    <location>
        <position position="18"/>
    </location>
    <ligand>
        <name>3-amino-2-oxopropyl phosphate</name>
        <dbReference type="ChEBI" id="CHEBI:57279"/>
    </ligand>
</feature>
<dbReference type="NCBIfam" id="TIGR00559">
    <property type="entry name" value="pdxJ"/>
    <property type="match status" value="1"/>
</dbReference>
<dbReference type="RefSeq" id="WP_106166370.1">
    <property type="nucleotide sequence ID" value="NZ_JAVKZF010000006.1"/>
</dbReference>
<evidence type="ECO:0000256" key="5">
    <source>
        <dbReference type="NCBIfam" id="TIGR00559"/>
    </source>
</evidence>
<feature type="active site" description="Proton donor" evidence="4">
    <location>
        <position position="192"/>
    </location>
</feature>
<feature type="binding site" evidence="4">
    <location>
        <position position="50"/>
    </location>
    <ligand>
        <name>1-deoxy-D-xylulose 5-phosphate</name>
        <dbReference type="ChEBI" id="CHEBI:57792"/>
    </ligand>
</feature>
<evidence type="ECO:0000313" key="6">
    <source>
        <dbReference type="EMBL" id="RUT10887.1"/>
    </source>
</evidence>
<dbReference type="SUPFAM" id="SSF63892">
    <property type="entry name" value="Pyridoxine 5'-phosphate synthase"/>
    <property type="match status" value="1"/>
</dbReference>
<comment type="subunit">
    <text evidence="4">Homooctamer; tetramer of dimers.</text>
</comment>
<dbReference type="EC" id="2.6.99.2" evidence="4 5"/>
<dbReference type="InterPro" id="IPR013785">
    <property type="entry name" value="Aldolase_TIM"/>
</dbReference>
<feature type="binding site" evidence="4">
    <location>
        <position position="7"/>
    </location>
    <ligand>
        <name>3-amino-2-oxopropyl phosphate</name>
        <dbReference type="ChEBI" id="CHEBI:57279"/>
    </ligand>
</feature>
<dbReference type="PANTHER" id="PTHR30456:SF0">
    <property type="entry name" value="PYRIDOXINE 5'-PHOSPHATE SYNTHASE"/>
    <property type="match status" value="1"/>
</dbReference>
<dbReference type="EMBL" id="RSCK01000034">
    <property type="protein sequence ID" value="RUT10887.1"/>
    <property type="molecule type" value="Genomic_DNA"/>
</dbReference>
<dbReference type="AlphaFoldDB" id="A0AB37UHP6"/>
<comment type="catalytic activity">
    <reaction evidence="4">
        <text>3-amino-2-oxopropyl phosphate + 1-deoxy-D-xylulose 5-phosphate = pyridoxine 5'-phosphate + phosphate + 2 H2O + H(+)</text>
        <dbReference type="Rhea" id="RHEA:15265"/>
        <dbReference type="ChEBI" id="CHEBI:15377"/>
        <dbReference type="ChEBI" id="CHEBI:15378"/>
        <dbReference type="ChEBI" id="CHEBI:43474"/>
        <dbReference type="ChEBI" id="CHEBI:57279"/>
        <dbReference type="ChEBI" id="CHEBI:57792"/>
        <dbReference type="ChEBI" id="CHEBI:58589"/>
        <dbReference type="EC" id="2.6.99.2"/>
    </reaction>
</comment>
<feature type="binding site" evidence="4">
    <location>
        <begin position="214"/>
        <end position="215"/>
    </location>
    <ligand>
        <name>3-amino-2-oxopropyl phosphate</name>
        <dbReference type="ChEBI" id="CHEBI:57279"/>
    </ligand>
</feature>
<comment type="similarity">
    <text evidence="4">Belongs to the PNP synthase family.</text>
</comment>
<dbReference type="InterPro" id="IPR004569">
    <property type="entry name" value="PyrdxlP_synth_PdxJ"/>
</dbReference>
<keyword evidence="2 4" id="KW-0808">Transferase</keyword>
<comment type="subcellular location">
    <subcellularLocation>
        <location evidence="4">Cytoplasm</location>
    </subcellularLocation>
</comment>
<sequence>MTNLSVNLNKVALLRNTRNLGIPSVVNAAQICIDAGASGITVHPRPDERHIKPSDVYELAEMLSVEFNIEGNPFQPPFMEIVRRVNPTQCTLVPDAPNTFTSDCGWDLVRDGEKLIPIINELKSLGIRVSLFMDTDPNQIQIAKKIGSDRIELYTEPYATAFRHGNVESVFQQYAAAARQAQAIGLGVNAGHDLNLQNLAKFCSIPNILEVSIGHALIADALDMGLSTAVKEYLKVLPESKI</sequence>
<dbReference type="NCBIfam" id="NF003625">
    <property type="entry name" value="PRK05265.1-3"/>
    <property type="match status" value="1"/>
</dbReference>
<comment type="caution">
    <text evidence="4">Lacks conserved residue(s) required for the propagation of feature annotation.</text>
</comment>
<feature type="site" description="Transition state stabilizer" evidence="4">
    <location>
        <position position="152"/>
    </location>
</feature>
<reference evidence="6 7" key="1">
    <citation type="journal article" date="2019" name="Genome Biol. Evol.">
        <title>Day and night: Metabolic profiles and evolutionary relationships of six axenic non-marine cyanobacteria.</title>
        <authorList>
            <person name="Will S.E."/>
            <person name="Henke P."/>
            <person name="Boedeker C."/>
            <person name="Huang S."/>
            <person name="Brinkmann H."/>
            <person name="Rohde M."/>
            <person name="Jarek M."/>
            <person name="Friedl T."/>
            <person name="Seufert S."/>
            <person name="Schumacher M."/>
            <person name="Overmann J."/>
            <person name="Neumann-Schaal M."/>
            <person name="Petersen J."/>
        </authorList>
    </citation>
    <scope>NUCLEOTIDE SEQUENCE [LARGE SCALE GENOMIC DNA]</scope>
    <source>
        <strain evidence="6 7">SAG 39.79</strain>
    </source>
</reference>
<feature type="binding site" evidence="4">
    <location>
        <position position="193"/>
    </location>
    <ligand>
        <name>3-amino-2-oxopropyl phosphate</name>
        <dbReference type="ChEBI" id="CHEBI:57279"/>
    </ligand>
</feature>
<evidence type="ECO:0000256" key="3">
    <source>
        <dbReference type="ARBA" id="ARBA00023096"/>
    </source>
</evidence>
<gene>
    <name evidence="4 6" type="primary">pdxJ</name>
    <name evidence="6" type="ORF">DSM107010_37740</name>
</gene>
<dbReference type="GO" id="GO:0005829">
    <property type="term" value="C:cytosol"/>
    <property type="evidence" value="ECO:0007669"/>
    <property type="project" value="TreeGrafter"/>
</dbReference>
<keyword evidence="3 4" id="KW-0664">Pyridoxine biosynthesis</keyword>
<dbReference type="HAMAP" id="MF_00279">
    <property type="entry name" value="PdxJ"/>
    <property type="match status" value="1"/>
</dbReference>
<dbReference type="CDD" id="cd00003">
    <property type="entry name" value="PNPsynthase"/>
    <property type="match status" value="1"/>
</dbReference>
<dbReference type="GO" id="GO:0008615">
    <property type="term" value="P:pyridoxine biosynthetic process"/>
    <property type="evidence" value="ECO:0007669"/>
    <property type="project" value="UniProtKB-UniRule"/>
</dbReference>
<dbReference type="InterPro" id="IPR036130">
    <property type="entry name" value="Pyridoxine-5'_phos_synth"/>
</dbReference>
<keyword evidence="7" id="KW-1185">Reference proteome</keyword>
<dbReference type="NCBIfam" id="NF003626">
    <property type="entry name" value="PRK05265.1-4"/>
    <property type="match status" value="1"/>
</dbReference>
<evidence type="ECO:0000256" key="1">
    <source>
        <dbReference type="ARBA" id="ARBA00022490"/>
    </source>
</evidence>
<dbReference type="PANTHER" id="PTHR30456">
    <property type="entry name" value="PYRIDOXINE 5'-PHOSPHATE SYNTHASE"/>
    <property type="match status" value="1"/>
</dbReference>
<evidence type="ECO:0000313" key="7">
    <source>
        <dbReference type="Proteomes" id="UP000282574"/>
    </source>
</evidence>